<sequence>MLLFSKGMEYFIQTAHSRVYPFILGLVIASTVLILVPNPYATEAIRYENVTFITVLLSVLLFIAGVLLRFWMSKLEEKYK</sequence>
<proteinExistence type="predicted"/>
<reference evidence="2 3" key="1">
    <citation type="submission" date="2017-02" db="EMBL/GenBank/DDBJ databases">
        <authorList>
            <person name="Peterson S.W."/>
        </authorList>
    </citation>
    <scope>NUCLEOTIDE SEQUENCE [LARGE SCALE GENOMIC DNA]</scope>
    <source>
        <strain evidence="2 3">ATCC BAA-1030</strain>
    </source>
</reference>
<name>A0A1T4PL09_9ENTE</name>
<keyword evidence="1" id="KW-0472">Membrane</keyword>
<evidence type="ECO:0000313" key="3">
    <source>
        <dbReference type="Proteomes" id="UP000190328"/>
    </source>
</evidence>
<dbReference type="EMBL" id="FUXI01000021">
    <property type="protein sequence ID" value="SJZ92255.1"/>
    <property type="molecule type" value="Genomic_DNA"/>
</dbReference>
<organism evidence="2 3">
    <name type="scientific">Pilibacter termitis</name>
    <dbReference type="NCBI Taxonomy" id="263852"/>
    <lineage>
        <taxon>Bacteria</taxon>
        <taxon>Bacillati</taxon>
        <taxon>Bacillota</taxon>
        <taxon>Bacilli</taxon>
        <taxon>Lactobacillales</taxon>
        <taxon>Enterococcaceae</taxon>
        <taxon>Pilibacter</taxon>
    </lineage>
</organism>
<feature type="transmembrane region" description="Helical" evidence="1">
    <location>
        <begin position="20"/>
        <end position="40"/>
    </location>
</feature>
<dbReference type="Proteomes" id="UP000190328">
    <property type="component" value="Unassembled WGS sequence"/>
</dbReference>
<evidence type="ECO:0000313" key="2">
    <source>
        <dbReference type="EMBL" id="SJZ92255.1"/>
    </source>
</evidence>
<keyword evidence="1" id="KW-0812">Transmembrane</keyword>
<feature type="transmembrane region" description="Helical" evidence="1">
    <location>
        <begin position="52"/>
        <end position="72"/>
    </location>
</feature>
<accession>A0A1T4PL09</accession>
<keyword evidence="3" id="KW-1185">Reference proteome</keyword>
<keyword evidence="1" id="KW-1133">Transmembrane helix</keyword>
<evidence type="ECO:0000256" key="1">
    <source>
        <dbReference type="SAM" id="Phobius"/>
    </source>
</evidence>
<protein>
    <submittedName>
        <fullName evidence="2">Putative membrane protein</fullName>
    </submittedName>
</protein>
<dbReference type="AlphaFoldDB" id="A0A1T4PL09"/>
<gene>
    <name evidence="2" type="ORF">SAMN02745116_01846</name>
</gene>
<dbReference type="STRING" id="263852.SAMN02745116_01846"/>